<dbReference type="EMBL" id="NHYE01005649">
    <property type="protein sequence ID" value="PPQ65620.1"/>
    <property type="molecule type" value="Genomic_DNA"/>
</dbReference>
<proteinExistence type="predicted"/>
<name>A0A409VHA9_9AGAR</name>
<keyword evidence="1" id="KW-0175">Coiled coil</keyword>
<evidence type="ECO:0000313" key="3">
    <source>
        <dbReference type="EMBL" id="PPQ65620.1"/>
    </source>
</evidence>
<dbReference type="PANTHER" id="PTHR38926:SF5">
    <property type="entry name" value="F-BOX AND LEUCINE-RICH REPEAT PROTEIN 6"/>
    <property type="match status" value="1"/>
</dbReference>
<feature type="domain" description="F-box" evidence="2">
    <location>
        <begin position="2414"/>
        <end position="2465"/>
    </location>
</feature>
<dbReference type="OrthoDB" id="2269034at2759"/>
<gene>
    <name evidence="3" type="ORF">CVT26_000562</name>
</gene>
<dbReference type="InterPro" id="IPR032675">
    <property type="entry name" value="LRR_dom_sf"/>
</dbReference>
<accession>A0A409VHA9</accession>
<dbReference type="InterPro" id="IPR036047">
    <property type="entry name" value="F-box-like_dom_sf"/>
</dbReference>
<dbReference type="SUPFAM" id="SSF81383">
    <property type="entry name" value="F-box domain"/>
    <property type="match status" value="1"/>
</dbReference>
<dbReference type="SUPFAM" id="SSF52047">
    <property type="entry name" value="RNI-like"/>
    <property type="match status" value="2"/>
</dbReference>
<feature type="domain" description="F-box" evidence="2">
    <location>
        <begin position="659"/>
        <end position="708"/>
    </location>
</feature>
<protein>
    <recommendedName>
        <fullName evidence="2">F-box domain-containing protein</fullName>
    </recommendedName>
</protein>
<feature type="coiled-coil region" evidence="1">
    <location>
        <begin position="2378"/>
        <end position="2405"/>
    </location>
</feature>
<dbReference type="InParanoid" id="A0A409VHA9"/>
<reference evidence="3 4" key="1">
    <citation type="journal article" date="2018" name="Evol. Lett.">
        <title>Horizontal gene cluster transfer increased hallucinogenic mushroom diversity.</title>
        <authorList>
            <person name="Reynolds H.T."/>
            <person name="Vijayakumar V."/>
            <person name="Gluck-Thaler E."/>
            <person name="Korotkin H.B."/>
            <person name="Matheny P.B."/>
            <person name="Slot J.C."/>
        </authorList>
    </citation>
    <scope>NUCLEOTIDE SEQUENCE [LARGE SCALE GENOMIC DNA]</scope>
    <source>
        <strain evidence="3 4">SRW20</strain>
    </source>
</reference>
<sequence length="2865" mass="322767">MILEPGPSKTASEYKSYSWENVPDKCRSHESTDQLKISRLTNPSLPQNTFVTPRYFIHLPDMLQSCSRCGDIEDDYDYGISGRLCRDLNSTTCSSCLEMEVLNEEISLTRVALQNLLAKRRDLKNRFNDTHPSIIHRLPVEIATLIFETYARCVSEYESPLVLGAVCQGWRQVAWTTPTIWNSIHIIISKKRVSDTRVALIREWIDRSADLPLSISVHGHPGWESLVYSSVQVITLINLINRHCNRWRSLKLHLPCYVLSQFNGAGCNSSFMHELSLSSPGNEVIKVHSFSQITPKVVTIMGTISDQIGVNFSNTTDIGVHCATIDSVFAIFESAPVLISCYLGRIVRGEATREYRHIVHHQLRYLHIGFFFNDAMDLFFNSVTLPDLGYIRLLDSDPTVQVAAETMARFLCRSSCAIRNLSFEMTNITGEEMVEILWSTPYLEKLTIIRCSDDLKELRIFCQALWYHLPIGQDGIPPFSAPILPCLRTFKWCGNGEFPWHLVPSFFAPLLPDNIAIRRPLTRISIYCNRSQIDDPIPYLERDMLSLLSTFTDQVRLRFRVSLNNKNFEDLWQLSLERTSRRVMIISLLVLATFGTAQDYICRDMDTIPLTFAENFDDEHVNENGSCHLIAGHEGYNLSVGHITLDIETQPPLSASSIIDRLPNEIASLIFASYASELTHTTSPFTLGAVCQRWRELAWSTQEVWSNLVAYFGNFRGGPKLSEARLQLIREWLGRSGEALLTIEIAANWVDDEQLSRGQELIKLVNSYCNRWYSLKLHLPWAVLELLDASTCTTSRQIHQLSLFTDDERAFLPLSQLAPRIVKIGCLQLDFPSLDWSSVTDIRMSNSPVHRILRLLQLAPNLHQANFPFAGCSEDDPPASYVQVTHTKLRTLQMEFSDEADQLFFDNATLPALEELVLEASNINLTANLMSFFDRSSCRLRKLSVPEADYAASLVDVARSSPSLTAIHVTGGSVAAQPLEQFFRALIEHLPSEGATAPPSVGPILPSLSIFEWSGRTNFPWHVLPNLFTPLSVNDNHGRRPLKLVSIKPHLHRRDPIPVIDPQNIDVMSFVGDVETKHVNEDEECHSIVEEGRDILPLGRVTINMQAKHPLSPPSHLDGLPNEIMSIIFAFYASNLDPKTSPFTLGAVCQRWREIAWSRHQAWSKLVAYFGLNGWSLELSATRLQPIRDWLSRSGRVPLTIDIFASWLNEEQLVRGQELVELLNSYCDRWYSLDLHLPWPALELLDASACTSSQIYHLALFADDERAFLPLSRLAPRSVDIGCIQLDFRSLDWSCVTDITISNSPVHRILRLLQLAPNILRGNFPFAGCAEEDPPAPYVQVVHSKLRTLHIEFSFDEVDQRFFENATLPALEELVLEECDIDLTANLIPFLHRSSCQLRKLSLPESNPMISCLTDVTRALPSLEEVSITSGSADVGSLGPFFQALVQDSSAEAASTALSSPLLPSLRAFEWSGSGSFPWHIVPNFFIPLSADDGRSCRPLESITIRTQGRQGEPVTLIDKRVLLRLLPYMSECIFNFPVNLNGGPSSLLLLSLHNIIGSQASNYLRGLYREARGRFLSHFAGRADCESQFTFTFPGQFTDGVAHSDSQAMHGSSSIDVVADHVDVGDSEARQSAVEVEKDILHDQLSAPITDTLWTRSAFDRMPIEIASIIFASYALALAEDTYLFPKTSPLTLGAVCRRWRQIAWTTPGVWTDLVADFCSGAPAKGLSKTRLQLAQDWLGRSGQLPLSIMIYADAGTDEQLFRAQQLVRSLNSYCDRWHSLTLRLPWEALELLDASACTSSKLHRLTLFSNEDEISHLKLSRLTPRIIKVSSVQLDFQSLDWSCVTDLTLTNIPVHRILQLLQLAPALHRCHFLYAGCGEDDPPPLGYFPVTHSSLQKLDIEFAWDDVDDLFFSNVTLPALQDLTIDGCHMELSVDLVPFITRSSCKLRCLSLPKSDFARLNLLAVARMSPSLEEIYIKKGSDADQSIDLFFEALIEHLPDVDASPPPQVEPVLPSLRRFEWNASGVFPWEVIPFFLAPLSPEDNSHSRRPLKSITVRSDVQDGDSIPYISPDVMIQILPFADEVSYIFPVNFEAELRVDLIKDWLARSGQLDLSISIYFEPGFDPDFAVNLTLSSAQRLVQILNLYRDRLYSLELDMPWDALVLLDTSSCVSPRLHQLSLNSDEDGIPFLDLTGFTPRIVKITVLQLDFRSIDWSCVTDFTMSNLSVYRILQVLQMAPNLRECHFEEVMDYDEEGLPDEGYPSVTHHQLQTLYIVLAFGGPDRPFFENVTLPALEDLAIHGIDVVLDADLVSFFTRSACRLRILSLEETSYTGLHLIDIAEHMDTASKSLLRIGRQPASETCHSPRLRDCKVCGRLRRLEREILQMQSALQALLDEKDALQAQPDHDHSSIFDRLPVEVLSIIFAFYASKLARKTSPLTLGAVSQRWRSVAWKTSELWTSLSFSALGIRPKSLVPRIQLAKDWLKRSGSLPLSVEIQISSLYGKEHAHHLYGLIDALNERCNQWDSLDLSMPIDALERLDASSCTFLRMRKLILFCDTDGELFIPSLSRTQPLYVKSHSMQLTPNSLDWSFVTYCSMALLKPNHILELLRAAPNMYQCDFDYVQQPTAQSAGEVEHVTNSHLELLNIEFSYEDAEDYFLGNVSLPALKDLEIRASGCVLEVGHLVSFLTRSACNLQTLSVQEFDYPDGDLITLLQSLPSLQELRILTGFAEDAHEEPFYGALISHLPSEDNSAPASSQPLLSALQHFSWYGYGIFPWAVLLNFLVPLAPDSLRRRPLKTIEIQCTRVACDAIPQIKPDVMMEILKASVNYKVKFDLTVETEDGLETDVFALSLDRLEETHDGQ</sequence>
<evidence type="ECO:0000313" key="4">
    <source>
        <dbReference type="Proteomes" id="UP000284706"/>
    </source>
</evidence>
<evidence type="ECO:0000259" key="2">
    <source>
        <dbReference type="Pfam" id="PF12937"/>
    </source>
</evidence>
<dbReference type="Pfam" id="PF12937">
    <property type="entry name" value="F-box-like"/>
    <property type="match status" value="2"/>
</dbReference>
<evidence type="ECO:0000256" key="1">
    <source>
        <dbReference type="SAM" id="Coils"/>
    </source>
</evidence>
<dbReference type="Gene3D" id="3.80.10.10">
    <property type="entry name" value="Ribonuclease Inhibitor"/>
    <property type="match status" value="1"/>
</dbReference>
<dbReference type="PANTHER" id="PTHR38926">
    <property type="entry name" value="F-BOX DOMAIN CONTAINING PROTEIN, EXPRESSED"/>
    <property type="match status" value="1"/>
</dbReference>
<comment type="caution">
    <text evidence="3">The sequence shown here is derived from an EMBL/GenBank/DDBJ whole genome shotgun (WGS) entry which is preliminary data.</text>
</comment>
<dbReference type="InterPro" id="IPR001810">
    <property type="entry name" value="F-box_dom"/>
</dbReference>
<keyword evidence="4" id="KW-1185">Reference proteome</keyword>
<organism evidence="3 4">
    <name type="scientific">Gymnopilus dilepis</name>
    <dbReference type="NCBI Taxonomy" id="231916"/>
    <lineage>
        <taxon>Eukaryota</taxon>
        <taxon>Fungi</taxon>
        <taxon>Dikarya</taxon>
        <taxon>Basidiomycota</taxon>
        <taxon>Agaricomycotina</taxon>
        <taxon>Agaricomycetes</taxon>
        <taxon>Agaricomycetidae</taxon>
        <taxon>Agaricales</taxon>
        <taxon>Agaricineae</taxon>
        <taxon>Hymenogastraceae</taxon>
        <taxon>Gymnopilus</taxon>
    </lineage>
</organism>
<dbReference type="Proteomes" id="UP000284706">
    <property type="component" value="Unassembled WGS sequence"/>
</dbReference>